<organism evidence="4">
    <name type="scientific">Drosophila rhopaloa</name>
    <name type="common">Fruit fly</name>
    <dbReference type="NCBI Taxonomy" id="1041015"/>
    <lineage>
        <taxon>Eukaryota</taxon>
        <taxon>Metazoa</taxon>
        <taxon>Ecdysozoa</taxon>
        <taxon>Arthropoda</taxon>
        <taxon>Hexapoda</taxon>
        <taxon>Insecta</taxon>
        <taxon>Pterygota</taxon>
        <taxon>Neoptera</taxon>
        <taxon>Endopterygota</taxon>
        <taxon>Diptera</taxon>
        <taxon>Brachycera</taxon>
        <taxon>Muscomorpha</taxon>
        <taxon>Ephydroidea</taxon>
        <taxon>Drosophilidae</taxon>
        <taxon>Drosophila</taxon>
        <taxon>Sophophora</taxon>
    </lineage>
</organism>
<dbReference type="GeneID" id="108042570"/>
<dbReference type="RefSeq" id="XP_016976388.1">
    <property type="nucleotide sequence ID" value="XM_017120899.1"/>
</dbReference>
<name>A0A6P4EMY6_DRORH</name>
<dbReference type="OrthoDB" id="7845691at2759"/>
<feature type="transmembrane region" description="Helical" evidence="1">
    <location>
        <begin position="7"/>
        <end position="25"/>
    </location>
</feature>
<keyword evidence="1" id="KW-1133">Transmembrane helix</keyword>
<reference evidence="2" key="3">
    <citation type="submission" date="2025-05" db="UniProtKB">
        <authorList>
            <consortium name="EnsemblMetazoa"/>
        </authorList>
    </citation>
    <scope>IDENTIFICATION</scope>
</reference>
<feature type="transmembrane region" description="Helical" evidence="1">
    <location>
        <begin position="61"/>
        <end position="80"/>
    </location>
</feature>
<gene>
    <name evidence="4" type="primary">LOC108042570</name>
    <name evidence="2" type="synonym">108042570</name>
</gene>
<dbReference type="AlphaFoldDB" id="A0A6P4EMY6"/>
<reference evidence="4" key="2">
    <citation type="submission" date="2025-04" db="UniProtKB">
        <authorList>
            <consortium name="RefSeq"/>
        </authorList>
    </citation>
    <scope>IDENTIFICATION</scope>
</reference>
<evidence type="ECO:0000256" key="1">
    <source>
        <dbReference type="SAM" id="Phobius"/>
    </source>
</evidence>
<proteinExistence type="predicted"/>
<evidence type="ECO:0000313" key="2">
    <source>
        <dbReference type="EnsemblMetazoa" id="XP_016976388.1"/>
    </source>
</evidence>
<evidence type="ECO:0000313" key="4">
    <source>
        <dbReference type="RefSeq" id="XP_016976388.1"/>
    </source>
</evidence>
<reference evidence="3" key="1">
    <citation type="journal article" date="2021" name="Elife">
        <title>Highly contiguous assemblies of 101 drosophilid genomes.</title>
        <authorList>
            <person name="Kim B.Y."/>
            <person name="Wang J.R."/>
            <person name="Miller D.E."/>
            <person name="Barmina O."/>
            <person name="Delaney E."/>
            <person name="Thompson A."/>
            <person name="Comeault A.A."/>
            <person name="Peede D."/>
            <person name="D'Agostino E.R."/>
            <person name="Pelaez J."/>
            <person name="Aguilar J.M."/>
            <person name="Haji D."/>
            <person name="Matsunaga T."/>
            <person name="Armstrong E.E."/>
            <person name="Zych M."/>
            <person name="Ogawa Y."/>
            <person name="Stamenkovic-Radak M."/>
            <person name="Jelic M."/>
            <person name="Veselinovic M.S."/>
            <person name="Tanaskovic M."/>
            <person name="Eric P."/>
            <person name="Gao J.J."/>
            <person name="Katoh T.K."/>
            <person name="Toda M.J."/>
            <person name="Watabe H."/>
            <person name="Watada M."/>
            <person name="Davis J.S."/>
            <person name="Moyle L.C."/>
            <person name="Manoli G."/>
            <person name="Bertolini E."/>
            <person name="Kostal V."/>
            <person name="Hawley R.S."/>
            <person name="Takahashi A."/>
            <person name="Jones C.D."/>
            <person name="Price D.K."/>
            <person name="Whiteman N."/>
            <person name="Kopp A."/>
            <person name="Matute D.R."/>
            <person name="Petrov D.A."/>
        </authorList>
    </citation>
    <scope>NUCLEOTIDE SEQUENCE [LARGE SCALE GENOMIC DNA]</scope>
</reference>
<accession>A0A6P4EMY6</accession>
<keyword evidence="3" id="KW-1185">Reference proteome</keyword>
<dbReference type="Proteomes" id="UP001652680">
    <property type="component" value="Unassembled WGS sequence"/>
</dbReference>
<dbReference type="EnsemblMetazoa" id="XM_017120899.1">
    <property type="protein sequence ID" value="XP_016976388.1"/>
    <property type="gene ID" value="LOC108042570"/>
</dbReference>
<keyword evidence="1" id="KW-0472">Membrane</keyword>
<protein>
    <submittedName>
        <fullName evidence="4">Uncharacterized protein LOC108042570</fullName>
    </submittedName>
</protein>
<sequence length="183" mass="20830">MEPTYIIALLISIFCHCIGLFYNPVEASTESTVFLIVAIMFLHKLKLEYDPNFVQSHVGKALEVVVLCLAIQVLLVALWFPVFQTLKFIVDAICWKLLHSVSNEQAWIVEKLNNSAVTVVLLAMESTVLLKGFEIADVQKLFGSKDDCLSDSVLSFVAKEEKKAFRREKRRLENQRLLRKARA</sequence>
<evidence type="ECO:0000313" key="3">
    <source>
        <dbReference type="Proteomes" id="UP001652680"/>
    </source>
</evidence>
<keyword evidence="1" id="KW-0812">Transmembrane</keyword>